<dbReference type="Gene3D" id="3.30.500.10">
    <property type="entry name" value="MHC class I-like antigen recognition-like"/>
    <property type="match status" value="1"/>
</dbReference>
<keyword evidence="3" id="KW-0812">Transmembrane</keyword>
<feature type="compositionally biased region" description="Basic and acidic residues" evidence="2">
    <location>
        <begin position="616"/>
        <end position="640"/>
    </location>
</feature>
<dbReference type="SUPFAM" id="SSF48726">
    <property type="entry name" value="Immunoglobulin"/>
    <property type="match status" value="2"/>
</dbReference>
<name>A0ABQ8LRI9_LABRO</name>
<dbReference type="PANTHER" id="PTHR16675:SF193">
    <property type="entry name" value="LOC571647 PROTEIN-RELATED"/>
    <property type="match status" value="1"/>
</dbReference>
<protein>
    <recommendedName>
        <fullName evidence="4">MHC class I-like antigen recognition-like domain-containing protein</fullName>
    </recommendedName>
</protein>
<evidence type="ECO:0000256" key="3">
    <source>
        <dbReference type="SAM" id="Phobius"/>
    </source>
</evidence>
<evidence type="ECO:0000313" key="5">
    <source>
        <dbReference type="EMBL" id="KAI2653244.1"/>
    </source>
</evidence>
<evidence type="ECO:0000313" key="6">
    <source>
        <dbReference type="Proteomes" id="UP000830375"/>
    </source>
</evidence>
<feature type="transmembrane region" description="Helical" evidence="3">
    <location>
        <begin position="308"/>
        <end position="329"/>
    </location>
</feature>
<dbReference type="InterPro" id="IPR011162">
    <property type="entry name" value="MHC_I/II-like_Ag-recog"/>
</dbReference>
<feature type="transmembrane region" description="Helical" evidence="3">
    <location>
        <begin position="577"/>
        <end position="599"/>
    </location>
</feature>
<feature type="domain" description="MHC class I-like antigen recognition-like" evidence="4">
    <location>
        <begin position="414"/>
        <end position="495"/>
    </location>
</feature>
<gene>
    <name evidence="5" type="ORF">H4Q32_006651</name>
</gene>
<feature type="region of interest" description="Disordered" evidence="2">
    <location>
        <begin position="608"/>
        <end position="653"/>
    </location>
</feature>
<evidence type="ECO:0000256" key="2">
    <source>
        <dbReference type="SAM" id="MobiDB-lite"/>
    </source>
</evidence>
<dbReference type="Pfam" id="PF00129">
    <property type="entry name" value="MHC_I"/>
    <property type="match status" value="1"/>
</dbReference>
<dbReference type="Proteomes" id="UP000830375">
    <property type="component" value="Unassembled WGS sequence"/>
</dbReference>
<comment type="caution">
    <text evidence="5">The sequence shown here is derived from an EMBL/GenBank/DDBJ whole genome shotgun (WGS) entry which is preliminary data.</text>
</comment>
<keyword evidence="3" id="KW-1133">Transmembrane helix</keyword>
<keyword evidence="1" id="KW-0325">Glycoprotein</keyword>
<dbReference type="SUPFAM" id="SSF54452">
    <property type="entry name" value="MHC antigen-recognition domain"/>
    <property type="match status" value="1"/>
</dbReference>
<evidence type="ECO:0000256" key="1">
    <source>
        <dbReference type="ARBA" id="ARBA00023180"/>
    </source>
</evidence>
<keyword evidence="6" id="KW-1185">Reference proteome</keyword>
<accession>A0ABQ8LRI9</accession>
<dbReference type="InterPro" id="IPR013783">
    <property type="entry name" value="Ig-like_fold"/>
</dbReference>
<dbReference type="Gene3D" id="2.60.40.10">
    <property type="entry name" value="Immunoglobulins"/>
    <property type="match status" value="2"/>
</dbReference>
<organism evidence="5 6">
    <name type="scientific">Labeo rohita</name>
    <name type="common">Indian major carp</name>
    <name type="synonym">Cyprinus rohita</name>
    <dbReference type="NCBI Taxonomy" id="84645"/>
    <lineage>
        <taxon>Eukaryota</taxon>
        <taxon>Metazoa</taxon>
        <taxon>Chordata</taxon>
        <taxon>Craniata</taxon>
        <taxon>Vertebrata</taxon>
        <taxon>Euteleostomi</taxon>
        <taxon>Actinopterygii</taxon>
        <taxon>Neopterygii</taxon>
        <taxon>Teleostei</taxon>
        <taxon>Ostariophysi</taxon>
        <taxon>Cypriniformes</taxon>
        <taxon>Cyprinidae</taxon>
        <taxon>Labeoninae</taxon>
        <taxon>Labeonini</taxon>
        <taxon>Labeo</taxon>
    </lineage>
</organism>
<dbReference type="PANTHER" id="PTHR16675">
    <property type="entry name" value="MHC CLASS I-RELATED"/>
    <property type="match status" value="1"/>
</dbReference>
<dbReference type="InterPro" id="IPR037055">
    <property type="entry name" value="MHC_I-like_Ag-recog_sf"/>
</dbReference>
<dbReference type="EMBL" id="JACTAM010000019">
    <property type="protein sequence ID" value="KAI2653244.1"/>
    <property type="molecule type" value="Genomic_DNA"/>
</dbReference>
<evidence type="ECO:0000259" key="4">
    <source>
        <dbReference type="Pfam" id="PF00129"/>
    </source>
</evidence>
<sequence>MTRWLYDHMESHSEDYTDDGENEAVLFTFKEQPVKLRWTVLRQFIAKELDRDKTNPPLSSKLNIDILNRVLKNSTRGKYKLLCWGCPLTPVLMTLCLKCVAKEMINTFYPHFVNFAIARVLCSSEKHFLHFKFTVLSKGNTFLTFSAEAVADGKRIFHYNNKDKSWVRSSLTKDDWTESPSGFYNSSGPYQTAKTHYALVSFMLDSSIIRHVRKTGCELEKFPNGTMNLTDTAPDVHIFVRKVPDDHSKLNLTCLATGFYPRDIKMNIRLYRLIIKNQTSSKIRPNADGSFQMRTNGNCADCETKSHWALKAVLISVSIILVLICYCIYKRRRSNDAPNNRKEASPENMTLPQSSAVHSPYFLQKINLSLMFFLERSGFFAALLDTRPSSKSLQLTLIYTVYCHECCSVIVKLHVLQRKTGCELEKFPNGTMNLTVFDEYGFDGEDFLAFNSDTLQWIDKNTKANKTKMKWDQQTKCNEHLQLYLKECKNWISTFDNMKKSPPDVHVFVRKDPDDHSNLNLTCLATGFYPRDVQMNIRLYRLIVKDQISSEIRPNTDGSFQMRTTGNCDACKTESRWALKAVLISVLILVLIVIWYCIYKRRRSKGVQMSSQDDENGVKMRLNSDRGETSSPESKRREWYNKNGSSPHTDMSISQSGLRCKQFVYCRS</sequence>
<keyword evidence="3" id="KW-0472">Membrane</keyword>
<dbReference type="InterPro" id="IPR011161">
    <property type="entry name" value="MHC_I-like_Ag-recog"/>
</dbReference>
<feature type="compositionally biased region" description="Polar residues" evidence="2">
    <location>
        <begin position="642"/>
        <end position="653"/>
    </location>
</feature>
<dbReference type="InterPro" id="IPR036179">
    <property type="entry name" value="Ig-like_dom_sf"/>
</dbReference>
<proteinExistence type="predicted"/>
<dbReference type="InterPro" id="IPR050208">
    <property type="entry name" value="MHC_class-I_related"/>
</dbReference>
<reference evidence="5 6" key="1">
    <citation type="submission" date="2022-01" db="EMBL/GenBank/DDBJ databases">
        <title>A high-quality chromosome-level genome assembly of rohu carp, Labeo rohita.</title>
        <authorList>
            <person name="Arick M.A. II"/>
            <person name="Hsu C.-Y."/>
            <person name="Magbanua Z."/>
            <person name="Pechanova O."/>
            <person name="Grover C."/>
            <person name="Miller E."/>
            <person name="Thrash A."/>
            <person name="Ezzel L."/>
            <person name="Alam S."/>
            <person name="Benzie J."/>
            <person name="Hamilton M."/>
            <person name="Karsi A."/>
            <person name="Lawrence M.L."/>
            <person name="Peterson D.G."/>
        </authorList>
    </citation>
    <scope>NUCLEOTIDE SEQUENCE [LARGE SCALE GENOMIC DNA]</scope>
    <source>
        <strain evidence="6">BAU-BD-2019</strain>
        <tissue evidence="5">Blood</tissue>
    </source>
</reference>